<dbReference type="KEGG" id="mbet:N8K70_16775"/>
<organism evidence="2 3">
    <name type="scientific">Microbacterium betulae</name>
    <dbReference type="NCBI Taxonomy" id="2981139"/>
    <lineage>
        <taxon>Bacteria</taxon>
        <taxon>Bacillati</taxon>
        <taxon>Actinomycetota</taxon>
        <taxon>Actinomycetes</taxon>
        <taxon>Micrococcales</taxon>
        <taxon>Microbacteriaceae</taxon>
        <taxon>Microbacterium</taxon>
    </lineage>
</organism>
<accession>A0AA97I6W0</accession>
<dbReference type="SUPFAM" id="SSF54593">
    <property type="entry name" value="Glyoxalase/Bleomycin resistance protein/Dihydroxybiphenyl dioxygenase"/>
    <property type="match status" value="1"/>
</dbReference>
<dbReference type="InterPro" id="IPR029068">
    <property type="entry name" value="Glyas_Bleomycin-R_OHBP_Dase"/>
</dbReference>
<dbReference type="InterPro" id="IPR037523">
    <property type="entry name" value="VOC_core"/>
</dbReference>
<feature type="domain" description="VOC" evidence="1">
    <location>
        <begin position="2"/>
        <end position="127"/>
    </location>
</feature>
<dbReference type="Pfam" id="PF22677">
    <property type="entry name" value="Ble-like_N"/>
    <property type="match status" value="1"/>
</dbReference>
<evidence type="ECO:0000313" key="3">
    <source>
        <dbReference type="Proteomes" id="UP001305498"/>
    </source>
</evidence>
<dbReference type="PANTHER" id="PTHR36503">
    <property type="entry name" value="BLR2520 PROTEIN"/>
    <property type="match status" value="1"/>
</dbReference>
<name>A0AA97I6W0_9MICO</name>
<dbReference type="Gene3D" id="3.10.180.10">
    <property type="entry name" value="2,3-Dihydroxybiphenyl 1,2-Dioxygenase, domain 1"/>
    <property type="match status" value="1"/>
</dbReference>
<dbReference type="RefSeq" id="WP_317139498.1">
    <property type="nucleotide sequence ID" value="NZ_CP118157.1"/>
</dbReference>
<reference evidence="2 3" key="1">
    <citation type="submission" date="2023-02" db="EMBL/GenBank/DDBJ databases">
        <title>Microbacterium betulae sp. nov., isolated from birch wood.</title>
        <authorList>
            <person name="Pasciak M."/>
            <person name="Pawlik K.J."/>
            <person name="Martynowski D."/>
            <person name="Laczmanski L."/>
            <person name="Ciekot J."/>
            <person name="Szponar B."/>
            <person name="Wojcik-Fatla A."/>
            <person name="Mackiewicz B."/>
            <person name="Farian E."/>
            <person name="Cholewa G."/>
            <person name="Cholewa A."/>
            <person name="Dutkiewicz J."/>
        </authorList>
    </citation>
    <scope>NUCLEOTIDE SEQUENCE [LARGE SCALE GENOMIC DNA]</scope>
    <source>
        <strain evidence="2 3">AB</strain>
    </source>
</reference>
<dbReference type="PROSITE" id="PS51819">
    <property type="entry name" value="VOC"/>
    <property type="match status" value="1"/>
</dbReference>
<sequence length="145" mass="15698">MPTDIFVNLPTADLDRAKAFYEALGATIVPEFTDENAACVRWDENVFFMILTKEFFATFTSRPVVLGSEGAQVITALSRASRDDVDAIRATILEAGGGENTEPQDHGFMYGISMTDPDGNIVELMWVDPVAAEKGPEAFSAEQGG</sequence>
<dbReference type="PANTHER" id="PTHR36503:SF2">
    <property type="entry name" value="BLR2408 PROTEIN"/>
    <property type="match status" value="1"/>
</dbReference>
<dbReference type="EMBL" id="CP118157">
    <property type="protein sequence ID" value="WOF23027.1"/>
    <property type="molecule type" value="Genomic_DNA"/>
</dbReference>
<evidence type="ECO:0000313" key="2">
    <source>
        <dbReference type="EMBL" id="WOF23027.1"/>
    </source>
</evidence>
<keyword evidence="3" id="KW-1185">Reference proteome</keyword>
<dbReference type="Proteomes" id="UP001305498">
    <property type="component" value="Chromosome"/>
</dbReference>
<gene>
    <name evidence="2" type="ORF">N8K70_16775</name>
</gene>
<dbReference type="AlphaFoldDB" id="A0AA97I6W0"/>
<protein>
    <submittedName>
        <fullName evidence="2">VOC family protein</fullName>
    </submittedName>
</protein>
<dbReference type="InterPro" id="IPR053863">
    <property type="entry name" value="Glyoxy/Ble-like_N"/>
</dbReference>
<proteinExistence type="predicted"/>
<evidence type="ECO:0000259" key="1">
    <source>
        <dbReference type="PROSITE" id="PS51819"/>
    </source>
</evidence>